<dbReference type="AlphaFoldDB" id="A0A392MRH3"/>
<dbReference type="Proteomes" id="UP000265520">
    <property type="component" value="Unassembled WGS sequence"/>
</dbReference>
<reference evidence="1 2" key="1">
    <citation type="journal article" date="2018" name="Front. Plant Sci.">
        <title>Red Clover (Trifolium pratense) and Zigzag Clover (T. medium) - A Picture of Genomic Similarities and Differences.</title>
        <authorList>
            <person name="Dluhosova J."/>
            <person name="Istvanek J."/>
            <person name="Nedelnik J."/>
            <person name="Repkova J."/>
        </authorList>
    </citation>
    <scope>NUCLEOTIDE SEQUENCE [LARGE SCALE GENOMIC DNA]</scope>
    <source>
        <strain evidence="2">cv. 10/8</strain>
        <tissue evidence="1">Leaf</tissue>
    </source>
</reference>
<sequence>MLRDAESFIADIFGVCRKKVGERGWCVVVVLSEELVRLGFDVEMVGFQLGRESGIEGE</sequence>
<gene>
    <name evidence="1" type="ORF">A2U01_0010152</name>
</gene>
<feature type="non-terminal residue" evidence="1">
    <location>
        <position position="58"/>
    </location>
</feature>
<keyword evidence="2" id="KW-1185">Reference proteome</keyword>
<accession>A0A392MRH3</accession>
<proteinExistence type="predicted"/>
<evidence type="ECO:0000313" key="2">
    <source>
        <dbReference type="Proteomes" id="UP000265520"/>
    </source>
</evidence>
<name>A0A392MRH3_9FABA</name>
<organism evidence="1 2">
    <name type="scientific">Trifolium medium</name>
    <dbReference type="NCBI Taxonomy" id="97028"/>
    <lineage>
        <taxon>Eukaryota</taxon>
        <taxon>Viridiplantae</taxon>
        <taxon>Streptophyta</taxon>
        <taxon>Embryophyta</taxon>
        <taxon>Tracheophyta</taxon>
        <taxon>Spermatophyta</taxon>
        <taxon>Magnoliopsida</taxon>
        <taxon>eudicotyledons</taxon>
        <taxon>Gunneridae</taxon>
        <taxon>Pentapetalae</taxon>
        <taxon>rosids</taxon>
        <taxon>fabids</taxon>
        <taxon>Fabales</taxon>
        <taxon>Fabaceae</taxon>
        <taxon>Papilionoideae</taxon>
        <taxon>50 kb inversion clade</taxon>
        <taxon>NPAAA clade</taxon>
        <taxon>Hologalegina</taxon>
        <taxon>IRL clade</taxon>
        <taxon>Trifolieae</taxon>
        <taxon>Trifolium</taxon>
    </lineage>
</organism>
<comment type="caution">
    <text evidence="1">The sequence shown here is derived from an EMBL/GenBank/DDBJ whole genome shotgun (WGS) entry which is preliminary data.</text>
</comment>
<evidence type="ECO:0000313" key="1">
    <source>
        <dbReference type="EMBL" id="MCH89258.1"/>
    </source>
</evidence>
<dbReference type="EMBL" id="LXQA010015783">
    <property type="protein sequence ID" value="MCH89258.1"/>
    <property type="molecule type" value="Genomic_DNA"/>
</dbReference>
<protein>
    <submittedName>
        <fullName evidence="1">Uncharacterized protein</fullName>
    </submittedName>
</protein>